<dbReference type="SFLD" id="SFLDG01278">
    <property type="entry name" value="biotin_synthase_like"/>
    <property type="match status" value="1"/>
</dbReference>
<evidence type="ECO:0000256" key="13">
    <source>
        <dbReference type="HAMAP-Rule" id="MF_01694"/>
    </source>
</evidence>
<dbReference type="InterPro" id="IPR007197">
    <property type="entry name" value="rSAM"/>
</dbReference>
<evidence type="ECO:0000256" key="9">
    <source>
        <dbReference type="ARBA" id="ARBA00022756"/>
    </source>
</evidence>
<evidence type="ECO:0000256" key="7">
    <source>
        <dbReference type="ARBA" id="ARBA00022714"/>
    </source>
</evidence>
<comment type="cofactor">
    <cofactor evidence="13 14">
        <name>[4Fe-4S] cluster</name>
        <dbReference type="ChEBI" id="CHEBI:49883"/>
    </cofactor>
    <text evidence="13 14">Binds 1 [4Fe-4S] cluster. The cluster is coordinated with 3 cysteines and an exchangeable S-adenosyl-L-methionine.</text>
</comment>
<keyword evidence="10 13" id="KW-0408">Iron</keyword>
<comment type="cofactor">
    <cofactor evidence="13">
        <name>[2Fe-2S] cluster</name>
        <dbReference type="ChEBI" id="CHEBI:190135"/>
    </cofactor>
    <text evidence="13">Binds 1 [2Fe-2S] cluster. The cluster is coordinated with 3 cysteines and 1 arginine.</text>
</comment>
<feature type="binding site" evidence="13 14">
    <location>
        <position position="111"/>
    </location>
    <ligand>
        <name>[2Fe-2S] cluster</name>
        <dbReference type="ChEBI" id="CHEBI:190135"/>
    </ligand>
</feature>
<evidence type="ECO:0000256" key="2">
    <source>
        <dbReference type="ARBA" id="ARBA00010765"/>
    </source>
</evidence>
<evidence type="ECO:0000256" key="14">
    <source>
        <dbReference type="PIRSR" id="PIRSR001619-1"/>
    </source>
</evidence>
<dbReference type="PANTHER" id="PTHR22976:SF2">
    <property type="entry name" value="BIOTIN SYNTHASE, MITOCHONDRIAL"/>
    <property type="match status" value="1"/>
</dbReference>
<dbReference type="Pfam" id="PF04055">
    <property type="entry name" value="Radical_SAM"/>
    <property type="match status" value="1"/>
</dbReference>
<dbReference type="AlphaFoldDB" id="A0A2X4PHE7"/>
<comment type="function">
    <text evidence="13">Catalyzes the conversion of dethiobiotin (DTB) to biotin by the insertion of a sulfur atom into dethiobiotin via a radical-based mechanism.</text>
</comment>
<feature type="binding site" evidence="13 14">
    <location>
        <position position="67"/>
    </location>
    <ligand>
        <name>[4Fe-4S] cluster</name>
        <dbReference type="ChEBI" id="CHEBI:49883"/>
        <note>4Fe-4S-S-AdoMet</note>
    </ligand>
</feature>
<dbReference type="PROSITE" id="PS51918">
    <property type="entry name" value="RADICAL_SAM"/>
    <property type="match status" value="1"/>
</dbReference>
<feature type="binding site" evidence="13 14">
    <location>
        <position position="273"/>
    </location>
    <ligand>
        <name>[2Fe-2S] cluster</name>
        <dbReference type="ChEBI" id="CHEBI:190135"/>
    </ligand>
</feature>
<feature type="binding site" evidence="13 14">
    <location>
        <position position="143"/>
    </location>
    <ligand>
        <name>[2Fe-2S] cluster</name>
        <dbReference type="ChEBI" id="CHEBI:190135"/>
    </ligand>
</feature>
<name>A0A2X4PHE7_9PORP</name>
<feature type="binding site" evidence="13 14">
    <location>
        <position position="74"/>
    </location>
    <ligand>
        <name>[4Fe-4S] cluster</name>
        <dbReference type="ChEBI" id="CHEBI:49883"/>
        <note>4Fe-4S-S-AdoMet</note>
    </ligand>
</feature>
<dbReference type="EMBL" id="LS483447">
    <property type="protein sequence ID" value="SQH73384.1"/>
    <property type="molecule type" value="Genomic_DNA"/>
</dbReference>
<accession>A0A2X4PHE7</accession>
<comment type="pathway">
    <text evidence="1 13">Cofactor biosynthesis; biotin biosynthesis; biotin from 7,8-diaminononanoate: step 2/2.</text>
</comment>
<dbReference type="InterPro" id="IPR013785">
    <property type="entry name" value="Aldolase_TIM"/>
</dbReference>
<dbReference type="InterPro" id="IPR006638">
    <property type="entry name" value="Elp3/MiaA/NifB-like_rSAM"/>
</dbReference>
<feature type="binding site" evidence="13 14">
    <location>
        <position position="203"/>
    </location>
    <ligand>
        <name>[2Fe-2S] cluster</name>
        <dbReference type="ChEBI" id="CHEBI:190135"/>
    </ligand>
</feature>
<comment type="catalytic activity">
    <reaction evidence="12 13">
        <text>(4R,5S)-dethiobiotin + (sulfur carrier)-SH + 2 reduced [2Fe-2S]-[ferredoxin] + 2 S-adenosyl-L-methionine = (sulfur carrier)-H + biotin + 2 5'-deoxyadenosine + 2 L-methionine + 2 oxidized [2Fe-2S]-[ferredoxin]</text>
        <dbReference type="Rhea" id="RHEA:22060"/>
        <dbReference type="Rhea" id="RHEA-COMP:10000"/>
        <dbReference type="Rhea" id="RHEA-COMP:10001"/>
        <dbReference type="Rhea" id="RHEA-COMP:14737"/>
        <dbReference type="Rhea" id="RHEA-COMP:14739"/>
        <dbReference type="ChEBI" id="CHEBI:17319"/>
        <dbReference type="ChEBI" id="CHEBI:29917"/>
        <dbReference type="ChEBI" id="CHEBI:33737"/>
        <dbReference type="ChEBI" id="CHEBI:33738"/>
        <dbReference type="ChEBI" id="CHEBI:57586"/>
        <dbReference type="ChEBI" id="CHEBI:57844"/>
        <dbReference type="ChEBI" id="CHEBI:59789"/>
        <dbReference type="ChEBI" id="CHEBI:64428"/>
        <dbReference type="ChEBI" id="CHEBI:149473"/>
        <dbReference type="EC" id="2.8.1.6"/>
    </reaction>
</comment>
<organism evidence="17 19">
    <name type="scientific">Porphyromonas crevioricanis</name>
    <dbReference type="NCBI Taxonomy" id="393921"/>
    <lineage>
        <taxon>Bacteria</taxon>
        <taxon>Pseudomonadati</taxon>
        <taxon>Bacteroidota</taxon>
        <taxon>Bacteroidia</taxon>
        <taxon>Bacteroidales</taxon>
        <taxon>Porphyromonadaceae</taxon>
        <taxon>Porphyromonas</taxon>
    </lineage>
</organism>
<sequence length="332" mass="36916">MIDFLASRIIEGGLISESEAYALLDYVEQGKEAARERLYEASHRITRSLNGVRFDTCSIINCKSGNCPEDCKWCAQSAHYSTQAEAYALLSDEPSVKLARYNRQNGISRFSLVGSGRKASNREIEHLSATYKAIAQVTDIKCCASLGLLNEEQLSKLYLAGVKTYHCNMETAPSFFRQLCTTHTQQDKLATIEAARRVGMQICSGGIIGMGETARQRIELALYLRSIGSLSIPINILQPIPGTPLGSAPPLSVDEIFCTIAYFRFVNPTAYLRFSGGRKRLSDEEQRKAIYIGINAAITGDMLTTDGEQVAHDMAMIEQMGLHNEWEYEWNK</sequence>
<comment type="subunit">
    <text evidence="13">Homodimer.</text>
</comment>
<keyword evidence="9 13" id="KW-0093">Biotin biosynthesis</keyword>
<reference evidence="17 19" key="2">
    <citation type="submission" date="2018-06" db="EMBL/GenBank/DDBJ databases">
        <authorList>
            <consortium name="Pathogen Informatics"/>
            <person name="Doyle S."/>
        </authorList>
    </citation>
    <scope>NUCLEOTIDE SEQUENCE [LARGE SCALE GENOMIC DNA]</scope>
    <source>
        <strain evidence="17 19">NCTC12858</strain>
    </source>
</reference>
<protein>
    <recommendedName>
        <fullName evidence="3 13">Biotin synthase</fullName>
        <ecNumber evidence="3 13">2.8.1.6</ecNumber>
    </recommendedName>
</protein>
<dbReference type="GO" id="GO:0004076">
    <property type="term" value="F:biotin synthase activity"/>
    <property type="evidence" value="ECO:0007669"/>
    <property type="project" value="UniProtKB-UniRule"/>
</dbReference>
<keyword evidence="6 13" id="KW-0949">S-adenosyl-L-methionine</keyword>
<dbReference type="SMART" id="SM00729">
    <property type="entry name" value="Elp3"/>
    <property type="match status" value="1"/>
</dbReference>
<dbReference type="RefSeq" id="WP_023937749.1">
    <property type="nucleotide sequence ID" value="NZ_FUXH01000001.1"/>
</dbReference>
<dbReference type="InterPro" id="IPR002684">
    <property type="entry name" value="Biotin_synth/BioAB"/>
</dbReference>
<dbReference type="Gene3D" id="3.20.20.70">
    <property type="entry name" value="Aldolase class I"/>
    <property type="match status" value="1"/>
</dbReference>
<keyword evidence="11 13" id="KW-0411">Iron-sulfur</keyword>
<evidence type="ECO:0000256" key="6">
    <source>
        <dbReference type="ARBA" id="ARBA00022691"/>
    </source>
</evidence>
<evidence type="ECO:0000256" key="8">
    <source>
        <dbReference type="ARBA" id="ARBA00022723"/>
    </source>
</evidence>
<feature type="binding site" evidence="13 14">
    <location>
        <position position="71"/>
    </location>
    <ligand>
        <name>[4Fe-4S] cluster</name>
        <dbReference type="ChEBI" id="CHEBI:49883"/>
        <note>4Fe-4S-S-AdoMet</note>
    </ligand>
</feature>
<comment type="cofactor">
    <cofactor evidence="14">
        <name>[2Fe-2S] cluster</name>
        <dbReference type="ChEBI" id="CHEBI:190135"/>
    </cofactor>
    <text evidence="14">Binds 1 [2Fe-2S] cluster. The cluster is coordinated with 3 cysteines and 1 arginine.</text>
</comment>
<dbReference type="GO" id="GO:0005506">
    <property type="term" value="F:iron ion binding"/>
    <property type="evidence" value="ECO:0007669"/>
    <property type="project" value="UniProtKB-UniRule"/>
</dbReference>
<dbReference type="EC" id="2.8.1.6" evidence="3 13"/>
<dbReference type="Proteomes" id="UP000249300">
    <property type="component" value="Chromosome 1"/>
</dbReference>
<dbReference type="Pfam" id="PF06968">
    <property type="entry name" value="BATS"/>
    <property type="match status" value="1"/>
</dbReference>
<keyword evidence="8 13" id="KW-0479">Metal-binding</keyword>
<keyword evidence="5 13" id="KW-0808">Transferase</keyword>
<evidence type="ECO:0000256" key="1">
    <source>
        <dbReference type="ARBA" id="ARBA00004942"/>
    </source>
</evidence>
<keyword evidence="19" id="KW-1185">Reference proteome</keyword>
<dbReference type="PIRSF" id="PIRSF001619">
    <property type="entry name" value="Biotin_synth"/>
    <property type="match status" value="1"/>
</dbReference>
<dbReference type="SFLD" id="SFLDS00029">
    <property type="entry name" value="Radical_SAM"/>
    <property type="match status" value="1"/>
</dbReference>
<dbReference type="GO" id="GO:0051537">
    <property type="term" value="F:2 iron, 2 sulfur cluster binding"/>
    <property type="evidence" value="ECO:0007669"/>
    <property type="project" value="UniProtKB-KW"/>
</dbReference>
<evidence type="ECO:0000313" key="16">
    <source>
        <dbReference type="EMBL" id="KGN93490.1"/>
    </source>
</evidence>
<comment type="similarity">
    <text evidence="2 13">Belongs to the radical SAM superfamily. Biotin synthase family.</text>
</comment>
<dbReference type="GO" id="GO:0009102">
    <property type="term" value="P:biotin biosynthetic process"/>
    <property type="evidence" value="ECO:0007669"/>
    <property type="project" value="UniProtKB-UniRule"/>
</dbReference>
<dbReference type="KEGG" id="pcre:NCTC12858_01239"/>
<reference evidence="16 18" key="1">
    <citation type="submission" date="2014-08" db="EMBL/GenBank/DDBJ databases">
        <title>Porphyromonas crevioricanis strain:COT-253_OH1447 Genome sequencing.</title>
        <authorList>
            <person name="Wallis C."/>
            <person name="Deusch O."/>
            <person name="O'Flynn C."/>
            <person name="Davis I."/>
            <person name="Jospin G."/>
            <person name="Darling A.E."/>
            <person name="Coil D.A."/>
            <person name="Alexiev A."/>
            <person name="Horsfall A."/>
            <person name="Kirkwood N."/>
            <person name="Harris S."/>
            <person name="Eisen J.A."/>
        </authorList>
    </citation>
    <scope>NUCLEOTIDE SEQUENCE [LARGE SCALE GENOMIC DNA]</scope>
    <source>
        <strain evidence="18">COT-253 OH1447</strain>
        <strain evidence="16">COT-253_OH1447</strain>
    </source>
</reference>
<dbReference type="InterPro" id="IPR024177">
    <property type="entry name" value="Biotin_synthase"/>
</dbReference>
<evidence type="ECO:0000313" key="17">
    <source>
        <dbReference type="EMBL" id="SQH73384.1"/>
    </source>
</evidence>
<dbReference type="InterPro" id="IPR010722">
    <property type="entry name" value="BATS_dom"/>
</dbReference>
<evidence type="ECO:0000313" key="19">
    <source>
        <dbReference type="Proteomes" id="UP000249300"/>
    </source>
</evidence>
<dbReference type="UniPathway" id="UPA00078">
    <property type="reaction ID" value="UER00162"/>
</dbReference>
<evidence type="ECO:0000256" key="11">
    <source>
        <dbReference type="ARBA" id="ARBA00023014"/>
    </source>
</evidence>
<evidence type="ECO:0000256" key="10">
    <source>
        <dbReference type="ARBA" id="ARBA00023004"/>
    </source>
</evidence>
<dbReference type="CDD" id="cd01335">
    <property type="entry name" value="Radical_SAM"/>
    <property type="match status" value="1"/>
</dbReference>
<dbReference type="NCBIfam" id="TIGR00433">
    <property type="entry name" value="bioB"/>
    <property type="match status" value="1"/>
</dbReference>
<dbReference type="EMBL" id="JQJC01000027">
    <property type="protein sequence ID" value="KGN93490.1"/>
    <property type="molecule type" value="Genomic_DNA"/>
</dbReference>
<evidence type="ECO:0000256" key="5">
    <source>
        <dbReference type="ARBA" id="ARBA00022679"/>
    </source>
</evidence>
<evidence type="ECO:0000313" key="18">
    <source>
        <dbReference type="Proteomes" id="UP000030136"/>
    </source>
</evidence>
<dbReference type="SFLD" id="SFLDG01060">
    <property type="entry name" value="BATS_domain_containing"/>
    <property type="match status" value="1"/>
</dbReference>
<dbReference type="PANTHER" id="PTHR22976">
    <property type="entry name" value="BIOTIN SYNTHASE"/>
    <property type="match status" value="1"/>
</dbReference>
<dbReference type="GO" id="GO:0051539">
    <property type="term" value="F:4 iron, 4 sulfur cluster binding"/>
    <property type="evidence" value="ECO:0007669"/>
    <property type="project" value="UniProtKB-KW"/>
</dbReference>
<keyword evidence="7 13" id="KW-0001">2Fe-2S</keyword>
<evidence type="ECO:0000256" key="3">
    <source>
        <dbReference type="ARBA" id="ARBA00012236"/>
    </source>
</evidence>
<dbReference type="HAMAP" id="MF_01694">
    <property type="entry name" value="BioB"/>
    <property type="match status" value="1"/>
</dbReference>
<keyword evidence="4 13" id="KW-0004">4Fe-4S</keyword>
<evidence type="ECO:0000256" key="4">
    <source>
        <dbReference type="ARBA" id="ARBA00022485"/>
    </source>
</evidence>
<gene>
    <name evidence="13 17" type="primary">bioB</name>
    <name evidence="16" type="ORF">HQ38_09080</name>
    <name evidence="17" type="ORF">NCTC12858_01239</name>
</gene>
<dbReference type="InterPro" id="IPR058240">
    <property type="entry name" value="rSAM_sf"/>
</dbReference>
<evidence type="ECO:0000256" key="12">
    <source>
        <dbReference type="ARBA" id="ARBA00051157"/>
    </source>
</evidence>
<feature type="domain" description="Radical SAM core" evidence="15">
    <location>
        <begin position="49"/>
        <end position="278"/>
    </location>
</feature>
<proteinExistence type="inferred from homology"/>
<evidence type="ECO:0000259" key="15">
    <source>
        <dbReference type="PROSITE" id="PS51918"/>
    </source>
</evidence>
<dbReference type="Proteomes" id="UP000030136">
    <property type="component" value="Unassembled WGS sequence"/>
</dbReference>
<dbReference type="SUPFAM" id="SSF102114">
    <property type="entry name" value="Radical SAM enzymes"/>
    <property type="match status" value="1"/>
</dbReference>
<dbReference type="SMART" id="SM00876">
    <property type="entry name" value="BATS"/>
    <property type="match status" value="1"/>
</dbReference>